<keyword evidence="9" id="KW-1185">Reference proteome</keyword>
<organism evidence="8 9">
    <name type="scientific">Cladobotryum mycophilum</name>
    <dbReference type="NCBI Taxonomy" id="491253"/>
    <lineage>
        <taxon>Eukaryota</taxon>
        <taxon>Fungi</taxon>
        <taxon>Dikarya</taxon>
        <taxon>Ascomycota</taxon>
        <taxon>Pezizomycotina</taxon>
        <taxon>Sordariomycetes</taxon>
        <taxon>Hypocreomycetidae</taxon>
        <taxon>Hypocreales</taxon>
        <taxon>Hypocreaceae</taxon>
        <taxon>Cladobotryum</taxon>
    </lineage>
</organism>
<dbReference type="SMART" id="SM00220">
    <property type="entry name" value="S_TKc"/>
    <property type="match status" value="1"/>
</dbReference>
<dbReference type="InterPro" id="IPR000719">
    <property type="entry name" value="Prot_kinase_dom"/>
</dbReference>
<evidence type="ECO:0000256" key="6">
    <source>
        <dbReference type="SAM" id="MobiDB-lite"/>
    </source>
</evidence>
<name>A0ABR0SXA8_9HYPO</name>
<dbReference type="EMBL" id="JAVFKD010000002">
    <property type="protein sequence ID" value="KAK5996366.1"/>
    <property type="molecule type" value="Genomic_DNA"/>
</dbReference>
<evidence type="ECO:0000313" key="8">
    <source>
        <dbReference type="EMBL" id="KAK5996366.1"/>
    </source>
</evidence>
<keyword evidence="4" id="KW-0067">ATP-binding</keyword>
<evidence type="ECO:0000256" key="4">
    <source>
        <dbReference type="ARBA" id="ARBA00022840"/>
    </source>
</evidence>
<proteinExistence type="inferred from homology"/>
<gene>
    <name evidence="8" type="ORF">PT974_01700</name>
</gene>
<feature type="compositionally biased region" description="Basic and acidic residues" evidence="6">
    <location>
        <begin position="468"/>
        <end position="487"/>
    </location>
</feature>
<keyword evidence="1" id="KW-0808">Transferase</keyword>
<dbReference type="PROSITE" id="PS00108">
    <property type="entry name" value="PROTEIN_KINASE_ST"/>
    <property type="match status" value="1"/>
</dbReference>
<keyword evidence="3" id="KW-0418">Kinase</keyword>
<dbReference type="InterPro" id="IPR008271">
    <property type="entry name" value="Ser/Thr_kinase_AS"/>
</dbReference>
<protein>
    <submittedName>
        <fullName evidence="8">Uncoordinated 43-like protein</fullName>
    </submittedName>
</protein>
<evidence type="ECO:0000256" key="1">
    <source>
        <dbReference type="ARBA" id="ARBA00022679"/>
    </source>
</evidence>
<evidence type="ECO:0000313" key="9">
    <source>
        <dbReference type="Proteomes" id="UP001338125"/>
    </source>
</evidence>
<evidence type="ECO:0000256" key="5">
    <source>
        <dbReference type="ARBA" id="ARBA00037982"/>
    </source>
</evidence>
<feature type="domain" description="Protein kinase" evidence="7">
    <location>
        <begin position="193"/>
        <end position="465"/>
    </location>
</feature>
<keyword evidence="2" id="KW-0547">Nucleotide-binding</keyword>
<evidence type="ECO:0000259" key="7">
    <source>
        <dbReference type="PROSITE" id="PS50011"/>
    </source>
</evidence>
<evidence type="ECO:0000256" key="2">
    <source>
        <dbReference type="ARBA" id="ARBA00022741"/>
    </source>
</evidence>
<dbReference type="PANTHER" id="PTHR11042:SF190">
    <property type="entry name" value="MITOSIS INHIBITOR PROTEIN KINASE MIK1"/>
    <property type="match status" value="1"/>
</dbReference>
<accession>A0ABR0SXA8</accession>
<dbReference type="InterPro" id="IPR011009">
    <property type="entry name" value="Kinase-like_dom_sf"/>
</dbReference>
<dbReference type="PANTHER" id="PTHR11042">
    <property type="entry name" value="EUKARYOTIC TRANSLATION INITIATION FACTOR 2-ALPHA KINASE EIF2-ALPHA KINASE -RELATED"/>
    <property type="match status" value="1"/>
</dbReference>
<dbReference type="SUPFAM" id="SSF56112">
    <property type="entry name" value="Protein kinase-like (PK-like)"/>
    <property type="match status" value="1"/>
</dbReference>
<comment type="caution">
    <text evidence="8">The sequence shown here is derived from an EMBL/GenBank/DDBJ whole genome shotgun (WGS) entry which is preliminary data.</text>
</comment>
<dbReference type="PROSITE" id="PS50011">
    <property type="entry name" value="PROTEIN_KINASE_DOM"/>
    <property type="match status" value="1"/>
</dbReference>
<feature type="region of interest" description="Disordered" evidence="6">
    <location>
        <begin position="468"/>
        <end position="505"/>
    </location>
</feature>
<dbReference type="InterPro" id="IPR050339">
    <property type="entry name" value="CC_SR_Kinase"/>
</dbReference>
<comment type="similarity">
    <text evidence="5">Belongs to the protein kinase superfamily. Ser/Thr protein kinase family. GCN2 subfamily.</text>
</comment>
<dbReference type="Proteomes" id="UP001338125">
    <property type="component" value="Unassembled WGS sequence"/>
</dbReference>
<dbReference type="Pfam" id="PF00069">
    <property type="entry name" value="Pkinase"/>
    <property type="match status" value="1"/>
</dbReference>
<reference evidence="8 9" key="1">
    <citation type="submission" date="2024-01" db="EMBL/GenBank/DDBJ databases">
        <title>Complete genome of Cladobotryum mycophilum ATHUM6906.</title>
        <authorList>
            <person name="Christinaki A.C."/>
            <person name="Myridakis A.I."/>
            <person name="Kouvelis V.N."/>
        </authorList>
    </citation>
    <scope>NUCLEOTIDE SEQUENCE [LARGE SCALE GENOMIC DNA]</scope>
    <source>
        <strain evidence="8 9">ATHUM6906</strain>
    </source>
</reference>
<evidence type="ECO:0000256" key="3">
    <source>
        <dbReference type="ARBA" id="ARBA00022777"/>
    </source>
</evidence>
<dbReference type="Gene3D" id="1.10.510.10">
    <property type="entry name" value="Transferase(Phosphotransferase) domain 1"/>
    <property type="match status" value="1"/>
</dbReference>
<sequence length="542" mass="62478">MATRIVKANPRFVETAQGEACLSFQAGQRSKFTGRLVSIGRLSAINDVVLPEDGGAQLQCSFYFVPSGELMLEDSTQGHATYIDWYDEDGKVEKYSLQGIPRRRITPRAPARKIQICFGQKVTFQLKWQISVDPARVEKTRQNLVALANVNSNPDHFLNVPRNPNLDPTAYEPRTHNTPIIPKEYDGKPLRQIHIYQKLGEGVLQSNKVDLERDDWKAEVKREVEELAQVQHPGIIRFEHHQGWSPGRQVQIFLKLCHGNAFDLLSSPHECNNPIPDSCEPWFLAFVDQILGALGFIHKKGMIHRDLKPENILYDKETGGHRYSFYISDFGLAISKGSAHQHPVGGTRGYIAPEGVRYGEKLVKSDIYSMGIIVLEIFDIYCQKGRRFTEREWQDKLKANGARNYRDHADRGWRGVTNEAEIVYSRLQSLTDHKLIDKGLRYMLEQDPKDRSTASEARRDLMDYCKKAMGRERSREAEPRQRDDRNPRIVTVHPHRRDHEEHQYVNVDPPRRVVEPAEIAFDFRDGIRPPLLKRRTTNIRFR</sequence>